<gene>
    <name evidence="1" type="ORF">Bhyg_12268</name>
</gene>
<dbReference type="EMBL" id="WJQU01000003">
    <property type="protein sequence ID" value="KAJ6639522.1"/>
    <property type="molecule type" value="Genomic_DNA"/>
</dbReference>
<organism evidence="1 2">
    <name type="scientific">Pseudolycoriella hygida</name>
    <dbReference type="NCBI Taxonomy" id="35572"/>
    <lineage>
        <taxon>Eukaryota</taxon>
        <taxon>Metazoa</taxon>
        <taxon>Ecdysozoa</taxon>
        <taxon>Arthropoda</taxon>
        <taxon>Hexapoda</taxon>
        <taxon>Insecta</taxon>
        <taxon>Pterygota</taxon>
        <taxon>Neoptera</taxon>
        <taxon>Endopterygota</taxon>
        <taxon>Diptera</taxon>
        <taxon>Nematocera</taxon>
        <taxon>Sciaroidea</taxon>
        <taxon>Sciaridae</taxon>
        <taxon>Pseudolycoriella</taxon>
    </lineage>
</organism>
<accession>A0A9Q0MZ88</accession>
<sequence length="184" mass="21290">MDDLNVQNDDAKDTPVVLYVVEIEVMVKDFASQKIGTPKISSEIHCDSPEEFCESLWHVVEPFIEKQIFYNDDTLSYEWSQNELNAKDLHKFVVFQDKVSKRTYEVLAVTKKLLLSWKNKKGIICFVHGYGTILKKKHQYELALKQIIQPGTVDRAGATDLIATEASWLRWANWIQKQTGPERD</sequence>
<dbReference type="AlphaFoldDB" id="A0A9Q0MZ88"/>
<dbReference type="OrthoDB" id="7758976at2759"/>
<protein>
    <submittedName>
        <fullName evidence="1">Uncharacterized protein</fullName>
    </submittedName>
</protein>
<evidence type="ECO:0000313" key="1">
    <source>
        <dbReference type="EMBL" id="KAJ6639522.1"/>
    </source>
</evidence>
<feature type="non-terminal residue" evidence="1">
    <location>
        <position position="184"/>
    </location>
</feature>
<reference evidence="1" key="1">
    <citation type="submission" date="2022-07" db="EMBL/GenBank/DDBJ databases">
        <authorList>
            <person name="Trinca V."/>
            <person name="Uliana J.V.C."/>
            <person name="Torres T.T."/>
            <person name="Ward R.J."/>
            <person name="Monesi N."/>
        </authorList>
    </citation>
    <scope>NUCLEOTIDE SEQUENCE</scope>
    <source>
        <strain evidence="1">HSMRA1968</strain>
        <tissue evidence="1">Whole embryos</tissue>
    </source>
</reference>
<dbReference type="Proteomes" id="UP001151699">
    <property type="component" value="Chromosome X"/>
</dbReference>
<comment type="caution">
    <text evidence="1">The sequence shown here is derived from an EMBL/GenBank/DDBJ whole genome shotgun (WGS) entry which is preliminary data.</text>
</comment>
<name>A0A9Q0MZ88_9DIPT</name>
<keyword evidence="2" id="KW-1185">Reference proteome</keyword>
<proteinExistence type="predicted"/>
<evidence type="ECO:0000313" key="2">
    <source>
        <dbReference type="Proteomes" id="UP001151699"/>
    </source>
</evidence>